<dbReference type="Pfam" id="PF17678">
    <property type="entry name" value="Glyco_hydro_92N"/>
    <property type="match status" value="1"/>
</dbReference>
<protein>
    <submittedName>
        <fullName evidence="8">GH92 family glycosyl hydrolase</fullName>
        <ecNumber evidence="8">3.2.1.-</ecNumber>
    </submittedName>
</protein>
<evidence type="ECO:0000259" key="7">
    <source>
        <dbReference type="Pfam" id="PF24135"/>
    </source>
</evidence>
<proteinExistence type="predicted"/>
<dbReference type="Proteomes" id="UP001357452">
    <property type="component" value="Unassembled WGS sequence"/>
</dbReference>
<dbReference type="InterPro" id="IPR008979">
    <property type="entry name" value="Galactose-bd-like_sf"/>
</dbReference>
<dbReference type="InterPro" id="IPR008928">
    <property type="entry name" value="6-hairpin_glycosidase_sf"/>
</dbReference>
<dbReference type="Pfam" id="PF07971">
    <property type="entry name" value="Glyco_hydro_92"/>
    <property type="match status" value="1"/>
</dbReference>
<dbReference type="SUPFAM" id="SSF48208">
    <property type="entry name" value="Six-hairpin glycosidases"/>
    <property type="match status" value="1"/>
</dbReference>
<evidence type="ECO:0000259" key="5">
    <source>
        <dbReference type="Pfam" id="PF07971"/>
    </source>
</evidence>
<feature type="domain" description="Glycosyl hydrolase family 92" evidence="5">
    <location>
        <begin position="404"/>
        <end position="887"/>
    </location>
</feature>
<dbReference type="RefSeq" id="WP_330973746.1">
    <property type="nucleotide sequence ID" value="NZ_JAZGLY010000002.1"/>
</dbReference>
<keyword evidence="3" id="KW-0106">Calcium</keyword>
<feature type="domain" description="DUF7402" evidence="7">
    <location>
        <begin position="23"/>
        <end position="157"/>
    </location>
</feature>
<reference evidence="8 9" key="1">
    <citation type="submission" date="2024-01" db="EMBL/GenBank/DDBJ databases">
        <title>Niabella digestum sp. nov., isolated from waste digestion system.</title>
        <authorList>
            <person name="Zhang L."/>
        </authorList>
    </citation>
    <scope>NUCLEOTIDE SEQUENCE [LARGE SCALE GENOMIC DNA]</scope>
    <source>
        <strain evidence="8 9">A18</strain>
    </source>
</reference>
<dbReference type="EMBL" id="JAZGLY010000002">
    <property type="protein sequence ID" value="MEE6186336.1"/>
    <property type="molecule type" value="Genomic_DNA"/>
</dbReference>
<comment type="subunit">
    <text evidence="2">Monomer.</text>
</comment>
<feature type="signal peptide" evidence="4">
    <location>
        <begin position="1"/>
        <end position="19"/>
    </location>
</feature>
<dbReference type="InterPro" id="IPR005887">
    <property type="entry name" value="GH92_a_mannosidase_put"/>
</dbReference>
<comment type="cofactor">
    <cofactor evidence="1">
        <name>Ca(2+)</name>
        <dbReference type="ChEBI" id="CHEBI:29108"/>
    </cofactor>
</comment>
<keyword evidence="8" id="KW-0378">Hydrolase</keyword>
<dbReference type="PANTHER" id="PTHR12143">
    <property type="entry name" value="PEPTIDE N-GLYCANASE PNGASE -RELATED"/>
    <property type="match status" value="1"/>
</dbReference>
<evidence type="ECO:0000256" key="1">
    <source>
        <dbReference type="ARBA" id="ARBA00001913"/>
    </source>
</evidence>
<dbReference type="InterPro" id="IPR041371">
    <property type="entry name" value="GH92_N"/>
</dbReference>
<dbReference type="SUPFAM" id="SSF49785">
    <property type="entry name" value="Galactose-binding domain-like"/>
    <property type="match status" value="1"/>
</dbReference>
<keyword evidence="9" id="KW-1185">Reference proteome</keyword>
<dbReference type="Gene3D" id="2.60.120.260">
    <property type="entry name" value="Galactose-binding domain-like"/>
    <property type="match status" value="1"/>
</dbReference>
<dbReference type="Gene3D" id="2.70.98.10">
    <property type="match status" value="1"/>
</dbReference>
<dbReference type="InterPro" id="IPR050883">
    <property type="entry name" value="PNGase"/>
</dbReference>
<dbReference type="Gene3D" id="1.20.1610.10">
    <property type="entry name" value="alpha-1,2-mannosidases domains"/>
    <property type="match status" value="1"/>
</dbReference>
<comment type="caution">
    <text evidence="8">The sequence shown here is derived from an EMBL/GenBank/DDBJ whole genome shotgun (WGS) entry which is preliminary data.</text>
</comment>
<evidence type="ECO:0000256" key="2">
    <source>
        <dbReference type="ARBA" id="ARBA00011245"/>
    </source>
</evidence>
<dbReference type="Gene3D" id="3.30.2080.10">
    <property type="entry name" value="GH92 mannosidase domain"/>
    <property type="match status" value="1"/>
</dbReference>
<accession>A0ABU7RED3</accession>
<evidence type="ECO:0000256" key="4">
    <source>
        <dbReference type="SAM" id="SignalP"/>
    </source>
</evidence>
<dbReference type="InterPro" id="IPR055826">
    <property type="entry name" value="DUF7402"/>
</dbReference>
<feature type="domain" description="Glycosyl hydrolase family 92 N-terminal" evidence="6">
    <location>
        <begin position="169"/>
        <end position="398"/>
    </location>
</feature>
<feature type="chain" id="PRO_5045176532" evidence="4">
    <location>
        <begin position="20"/>
        <end position="896"/>
    </location>
</feature>
<organism evidence="8 9">
    <name type="scientific">Niabella digestorum</name>
    <dbReference type="NCBI Taxonomy" id="3117701"/>
    <lineage>
        <taxon>Bacteria</taxon>
        <taxon>Pseudomonadati</taxon>
        <taxon>Bacteroidota</taxon>
        <taxon>Chitinophagia</taxon>
        <taxon>Chitinophagales</taxon>
        <taxon>Chitinophagaceae</taxon>
        <taxon>Niabella</taxon>
    </lineage>
</organism>
<keyword evidence="8" id="KW-0326">Glycosidase</keyword>
<dbReference type="EC" id="3.2.1.-" evidence="8"/>
<name>A0ABU7RED3_9BACT</name>
<keyword evidence="4" id="KW-0732">Signal</keyword>
<evidence type="ECO:0000313" key="9">
    <source>
        <dbReference type="Proteomes" id="UP001357452"/>
    </source>
</evidence>
<dbReference type="NCBIfam" id="TIGR01180">
    <property type="entry name" value="aman2_put"/>
    <property type="match status" value="1"/>
</dbReference>
<dbReference type="InterPro" id="IPR012939">
    <property type="entry name" value="Glyco_hydro_92"/>
</dbReference>
<sequence length="896" mass="101994">MKNWLTYLMCLVSTTIVHASTDNIAPLAKVTASTSLNENFSPDKAVDGIIGVDGKGEWACEGVLTSWGDLRYPWIQFEWDKPQTISRIVLYDRPNTYDNIAGGKLIFSDGSTLYVNRIPRNGVGKEVTFPAKKVKWVRFQATDGYGKDLGFSEVEIFTDPSEAKDFVAMVDPFIETNRGRYFFFNPGALPFAMASAAPHTRNRNQNGGGYNYNEEYILGFGQLHDWMISGLNIMPAIEGEPFGGGEQEWKSYFQHDEEIAQPGYHRLLLRKHNIWAEYTATERVNFYRFTYTQKQNAQIIFGLSRHLGSTTMTNATIEQEDPHHLSIQFSTVNRFWGGPKEVTIYAYVELDRPIQKFIAINENKPLPMANTYRGDTLNAAVIIPVEAGEAIHMKVALSYTSIENAKKNFEAEAKQKQFNEVRLRAREIWNEWLGKIEVKGGELKDRIKFYTDLWHVLLGRRSIVDVTGHYPDRTQGVRDGTFTDAQCIIRQVPKNPDGRLKYQMYNSDAFWLTQWNLNVLWGLAWPEVHDEMASSLMQYATNGYKIPRGPSGGGYSYIMTSSPGSNVIMSAVMKGILTKHSIDSAYVMVKRNAMPGGMLGDPQDVEFYIKNGYWPQNAGITVEAAFQDWGIAQFAKKLKKKKDELYFLKRSQGWKKLFDPETKFIFPKDKRGIFIHKDPLNGTGWVEANAYQAVWGLSHDLDELIKLMGGPDSFANKLQYAFEMSRASDFVYAYSSGYISYANQPGCSNAHVFTYAGKPWLTQYWVRQVKEQAYGGVTPDLGYGGHDEDQGQMGGVSALMAIGLFNILGNQSVDPYYEITSPIFDEIIIHLDQRYYEGKQFIIKVYNNSKDHPYIQQARLNGKEHEKFWISHNTFQKGGVLELWLGDKPNYQWGKK</sequence>
<evidence type="ECO:0000256" key="3">
    <source>
        <dbReference type="ARBA" id="ARBA00022837"/>
    </source>
</evidence>
<gene>
    <name evidence="8" type="ORF">V2H41_03535</name>
</gene>
<dbReference type="PANTHER" id="PTHR12143:SF39">
    <property type="entry name" value="SECRETED PROTEIN"/>
    <property type="match status" value="1"/>
</dbReference>
<dbReference type="Gene3D" id="1.20.1050.60">
    <property type="entry name" value="alpha-1,2-mannosidase"/>
    <property type="match status" value="1"/>
</dbReference>
<evidence type="ECO:0000313" key="8">
    <source>
        <dbReference type="EMBL" id="MEE6186336.1"/>
    </source>
</evidence>
<evidence type="ECO:0000259" key="6">
    <source>
        <dbReference type="Pfam" id="PF17678"/>
    </source>
</evidence>
<dbReference type="Pfam" id="PF24135">
    <property type="entry name" value="DUF7402"/>
    <property type="match status" value="1"/>
</dbReference>
<dbReference type="InterPro" id="IPR014718">
    <property type="entry name" value="GH-type_carb-bd"/>
</dbReference>
<dbReference type="GO" id="GO:0016798">
    <property type="term" value="F:hydrolase activity, acting on glycosyl bonds"/>
    <property type="evidence" value="ECO:0007669"/>
    <property type="project" value="UniProtKB-KW"/>
</dbReference>